<keyword evidence="1" id="KW-0472">Membrane</keyword>
<protein>
    <submittedName>
        <fullName evidence="2">Uncharacterized protein</fullName>
    </submittedName>
</protein>
<name>A0A1H2U9G0_9BACI</name>
<feature type="transmembrane region" description="Helical" evidence="1">
    <location>
        <begin position="35"/>
        <end position="58"/>
    </location>
</feature>
<proteinExistence type="predicted"/>
<organism evidence="2 3">
    <name type="scientific">Marinococcus luteus</name>
    <dbReference type="NCBI Taxonomy" id="1122204"/>
    <lineage>
        <taxon>Bacteria</taxon>
        <taxon>Bacillati</taxon>
        <taxon>Bacillota</taxon>
        <taxon>Bacilli</taxon>
        <taxon>Bacillales</taxon>
        <taxon>Bacillaceae</taxon>
        <taxon>Marinococcus</taxon>
    </lineage>
</organism>
<keyword evidence="1" id="KW-1133">Transmembrane helix</keyword>
<sequence length="98" mass="10482">MEWFQHYGVMGAVFLTAAILVVISRLPVRNHQRPGLFVTIFCALLLLSAAGAAAYGWWKAPDSVTALSFAFLAAMVWLGAGTGICLLGIRKALKTSKG</sequence>
<dbReference type="STRING" id="1122204.SAMN05421781_1623"/>
<keyword evidence="3" id="KW-1185">Reference proteome</keyword>
<feature type="transmembrane region" description="Helical" evidence="1">
    <location>
        <begin position="6"/>
        <end position="23"/>
    </location>
</feature>
<keyword evidence="1" id="KW-0812">Transmembrane</keyword>
<evidence type="ECO:0000313" key="3">
    <source>
        <dbReference type="Proteomes" id="UP000199488"/>
    </source>
</evidence>
<dbReference type="AlphaFoldDB" id="A0A1H2U9G0"/>
<dbReference type="Proteomes" id="UP000199488">
    <property type="component" value="Unassembled WGS sequence"/>
</dbReference>
<dbReference type="RefSeq" id="WP_091613549.1">
    <property type="nucleotide sequence ID" value="NZ_FNNC01000003.1"/>
</dbReference>
<dbReference type="OrthoDB" id="9855688at2"/>
<dbReference type="EMBL" id="FNNC01000003">
    <property type="protein sequence ID" value="SDW52710.1"/>
    <property type="molecule type" value="Genomic_DNA"/>
</dbReference>
<accession>A0A1H2U9G0</accession>
<feature type="transmembrane region" description="Helical" evidence="1">
    <location>
        <begin position="64"/>
        <end position="89"/>
    </location>
</feature>
<gene>
    <name evidence="2" type="ORF">SAMN05421781_1623</name>
</gene>
<reference evidence="2 3" key="1">
    <citation type="submission" date="2016-10" db="EMBL/GenBank/DDBJ databases">
        <authorList>
            <person name="de Groot N.N."/>
        </authorList>
    </citation>
    <scope>NUCLEOTIDE SEQUENCE [LARGE SCALE GENOMIC DNA]</scope>
    <source>
        <strain evidence="2 3">DSM 23126</strain>
    </source>
</reference>
<evidence type="ECO:0000313" key="2">
    <source>
        <dbReference type="EMBL" id="SDW52710.1"/>
    </source>
</evidence>
<evidence type="ECO:0000256" key="1">
    <source>
        <dbReference type="SAM" id="Phobius"/>
    </source>
</evidence>